<accession>A0AAE0UD96</accession>
<sequence>MSPPTYTREQIVALRTLRSRLRSAKYNWEIRQLLRNTGTATGLKLMQLVEWQDGQDGKKNLLHWLVEEGAEKPALMLLQEFWARSAPYQRQILRLLTIPHAYIDSPLLEGEMESGDYTVEELAQCRNCEQLVDMIARFRELYRGELSSSSSLSAEDQAEMDAAEEDEEELEEEGGGEAEEQAGTAGERRDERRGGRETATEQKREARKKALKKAEEEEEIRRARERRPREQEAREARQHPDVDMNMAMANANNSPPIPHPPISVPSPGGGGAAAEGHHQPTTPPPQLVDLTSSPPPAPGAPGAPDSPLWYSASSGFAQLAKDEPARGPPKGPEWEAEQVQRARESQLMPISSPPPPPTGARGGGSLMRGGGAPRFRYSVSPHLWNLAVDFGGRSYLRNGEWIEEKNK</sequence>
<reference evidence="2" key="2">
    <citation type="submission" date="2023-07" db="EMBL/GenBank/DDBJ databases">
        <authorList>
            <consortium name="Lawrence Berkeley National Laboratory"/>
            <person name="Haridas S."/>
            <person name="Hensen N."/>
            <person name="Bonometti L."/>
            <person name="Westerberg I."/>
            <person name="Brannstrom I.O."/>
            <person name="Guillou S."/>
            <person name="Cros-Aarteil S."/>
            <person name="Calhoun S."/>
            <person name="Kuo A."/>
            <person name="Mondo S."/>
            <person name="Pangilinan J."/>
            <person name="Riley R."/>
            <person name="LaButti K."/>
            <person name="Andreopoulos B."/>
            <person name="Lipzen A."/>
            <person name="Chen C."/>
            <person name="Yanf M."/>
            <person name="Daum C."/>
            <person name="Ng V."/>
            <person name="Clum A."/>
            <person name="Steindorff A."/>
            <person name="Ohm R."/>
            <person name="Martin F."/>
            <person name="Silar P."/>
            <person name="Natvig D."/>
            <person name="Lalanne C."/>
            <person name="Gautier V."/>
            <person name="Ament-velasquez S.L."/>
            <person name="Kruys A."/>
            <person name="Hutchinson M.I."/>
            <person name="Powell A.J."/>
            <person name="Barry K."/>
            <person name="Miller A.N."/>
            <person name="Grigoriev I.V."/>
            <person name="Debuchy R."/>
            <person name="Gladieux P."/>
            <person name="Thoren M.H."/>
            <person name="Johannesson H."/>
        </authorList>
    </citation>
    <scope>NUCLEOTIDE SEQUENCE</scope>
    <source>
        <strain evidence="2">FGSC 1904</strain>
    </source>
</reference>
<feature type="compositionally biased region" description="Basic and acidic residues" evidence="1">
    <location>
        <begin position="212"/>
        <end position="242"/>
    </location>
</feature>
<comment type="caution">
    <text evidence="2">The sequence shown here is derived from an EMBL/GenBank/DDBJ whole genome shotgun (WGS) entry which is preliminary data.</text>
</comment>
<feature type="compositionally biased region" description="Low complexity" evidence="1">
    <location>
        <begin position="146"/>
        <end position="155"/>
    </location>
</feature>
<feature type="compositionally biased region" description="Basic and acidic residues" evidence="1">
    <location>
        <begin position="186"/>
        <end position="204"/>
    </location>
</feature>
<dbReference type="Proteomes" id="UP001281003">
    <property type="component" value="Unassembled WGS sequence"/>
</dbReference>
<feature type="region of interest" description="Disordered" evidence="1">
    <location>
        <begin position="146"/>
        <end position="372"/>
    </location>
</feature>
<reference evidence="2" key="1">
    <citation type="journal article" date="2023" name="Mol. Phylogenet. Evol.">
        <title>Genome-scale phylogeny and comparative genomics of the fungal order Sordariales.</title>
        <authorList>
            <person name="Hensen N."/>
            <person name="Bonometti L."/>
            <person name="Westerberg I."/>
            <person name="Brannstrom I.O."/>
            <person name="Guillou S."/>
            <person name="Cros-Aarteil S."/>
            <person name="Calhoun S."/>
            <person name="Haridas S."/>
            <person name="Kuo A."/>
            <person name="Mondo S."/>
            <person name="Pangilinan J."/>
            <person name="Riley R."/>
            <person name="LaButti K."/>
            <person name="Andreopoulos B."/>
            <person name="Lipzen A."/>
            <person name="Chen C."/>
            <person name="Yan M."/>
            <person name="Daum C."/>
            <person name="Ng V."/>
            <person name="Clum A."/>
            <person name="Steindorff A."/>
            <person name="Ohm R.A."/>
            <person name="Martin F."/>
            <person name="Silar P."/>
            <person name="Natvig D.O."/>
            <person name="Lalanne C."/>
            <person name="Gautier V."/>
            <person name="Ament-Velasquez S.L."/>
            <person name="Kruys A."/>
            <person name="Hutchinson M.I."/>
            <person name="Powell A.J."/>
            <person name="Barry K."/>
            <person name="Miller A.N."/>
            <person name="Grigoriev I.V."/>
            <person name="Debuchy R."/>
            <person name="Gladieux P."/>
            <person name="Hiltunen Thoren M."/>
            <person name="Johannesson H."/>
        </authorList>
    </citation>
    <scope>NUCLEOTIDE SEQUENCE</scope>
    <source>
        <strain evidence="2">FGSC 1904</strain>
    </source>
</reference>
<feature type="compositionally biased region" description="Pro residues" evidence="1">
    <location>
        <begin position="255"/>
        <end position="264"/>
    </location>
</feature>
<organism evidence="2 3">
    <name type="scientific">Sordaria brevicollis</name>
    <dbReference type="NCBI Taxonomy" id="83679"/>
    <lineage>
        <taxon>Eukaryota</taxon>
        <taxon>Fungi</taxon>
        <taxon>Dikarya</taxon>
        <taxon>Ascomycota</taxon>
        <taxon>Pezizomycotina</taxon>
        <taxon>Sordariomycetes</taxon>
        <taxon>Sordariomycetidae</taxon>
        <taxon>Sordariales</taxon>
        <taxon>Sordariaceae</taxon>
        <taxon>Sordaria</taxon>
    </lineage>
</organism>
<feature type="compositionally biased region" description="Gly residues" evidence="1">
    <location>
        <begin position="360"/>
        <end position="372"/>
    </location>
</feature>
<evidence type="ECO:0000313" key="2">
    <source>
        <dbReference type="EMBL" id="KAK3399936.1"/>
    </source>
</evidence>
<dbReference type="AlphaFoldDB" id="A0AAE0UD96"/>
<proteinExistence type="predicted"/>
<name>A0AAE0UD96_SORBR</name>
<gene>
    <name evidence="2" type="ORF">B0T20DRAFT_496119</name>
</gene>
<feature type="compositionally biased region" description="Low complexity" evidence="1">
    <location>
        <begin position="244"/>
        <end position="254"/>
    </location>
</feature>
<protein>
    <submittedName>
        <fullName evidence="2">Uncharacterized protein</fullName>
    </submittedName>
</protein>
<feature type="compositionally biased region" description="Acidic residues" evidence="1">
    <location>
        <begin position="156"/>
        <end position="180"/>
    </location>
</feature>
<evidence type="ECO:0000256" key="1">
    <source>
        <dbReference type="SAM" id="MobiDB-lite"/>
    </source>
</evidence>
<dbReference type="EMBL" id="JAUTDP010000004">
    <property type="protein sequence ID" value="KAK3399936.1"/>
    <property type="molecule type" value="Genomic_DNA"/>
</dbReference>
<evidence type="ECO:0000313" key="3">
    <source>
        <dbReference type="Proteomes" id="UP001281003"/>
    </source>
</evidence>
<keyword evidence="3" id="KW-1185">Reference proteome</keyword>